<feature type="non-terminal residue" evidence="1">
    <location>
        <position position="1"/>
    </location>
</feature>
<keyword evidence="2" id="KW-1185">Reference proteome</keyword>
<dbReference type="Proteomes" id="UP001139981">
    <property type="component" value="Unassembled WGS sequence"/>
</dbReference>
<dbReference type="EC" id="3.4.19.12" evidence="1"/>
<evidence type="ECO:0000313" key="1">
    <source>
        <dbReference type="EMBL" id="KAJ2883682.1"/>
    </source>
</evidence>
<proteinExistence type="predicted"/>
<comment type="caution">
    <text evidence="1">The sequence shown here is derived from an EMBL/GenBank/DDBJ whole genome shotgun (WGS) entry which is preliminary data.</text>
</comment>
<reference evidence="1" key="1">
    <citation type="submission" date="2022-07" db="EMBL/GenBank/DDBJ databases">
        <title>Phylogenomic reconstructions and comparative analyses of Kickxellomycotina fungi.</title>
        <authorList>
            <person name="Reynolds N.K."/>
            <person name="Stajich J.E."/>
            <person name="Barry K."/>
            <person name="Grigoriev I.V."/>
            <person name="Crous P."/>
            <person name="Smith M.E."/>
        </authorList>
    </citation>
    <scope>NUCLEOTIDE SEQUENCE</scope>
    <source>
        <strain evidence="1">CBS 190363</strain>
    </source>
</reference>
<sequence length="339" mass="36855">VRYQVQPARSVSLPVIKRQSLNKEEGKLAPVTFAECLDVMTADESIDGYQCPECQRPTTATKSTRFASFPKVLAVQVRRFELVNWVPEKLDVPVQVPLQEQVSLEAYRGQGIQDGEEPLPESQSSTTTTAGAATTATLPVVDEEVVAQLESMGFPRVRCVKAVVKTGNCGAEAAMSWIFEHMDDPDIDVPEPAPQASSVADDVNPEAVEQLSAMGFERSRVERELRMAGGDAERALDRLLSIPDDEEATAPVAASAVEAENNNGLQDAAPSSSAFELTGFVSHKGSSVHCGHYIANVRHGSGSHSKWFMFNDAKVVAQDDNLEQLAAEQAYVYFLTRIE</sequence>
<gene>
    <name evidence="1" type="primary">ubp14_1</name>
    <name evidence="1" type="ORF">IWW38_005518</name>
</gene>
<evidence type="ECO:0000313" key="2">
    <source>
        <dbReference type="Proteomes" id="UP001139981"/>
    </source>
</evidence>
<protein>
    <submittedName>
        <fullName evidence="1">Ubiquitin C-terminal hydrolase Ubp14</fullName>
        <ecNumber evidence="1">3.4.19.12</ecNumber>
    </submittedName>
</protein>
<dbReference type="EMBL" id="JANBVB010002620">
    <property type="protein sequence ID" value="KAJ2883682.1"/>
    <property type="molecule type" value="Genomic_DNA"/>
</dbReference>
<name>A0ACC1LWB6_9FUNG</name>
<organism evidence="1 2">
    <name type="scientific">Coemansia aciculifera</name>
    <dbReference type="NCBI Taxonomy" id="417176"/>
    <lineage>
        <taxon>Eukaryota</taxon>
        <taxon>Fungi</taxon>
        <taxon>Fungi incertae sedis</taxon>
        <taxon>Zoopagomycota</taxon>
        <taxon>Kickxellomycotina</taxon>
        <taxon>Kickxellomycetes</taxon>
        <taxon>Kickxellales</taxon>
        <taxon>Kickxellaceae</taxon>
        <taxon>Coemansia</taxon>
    </lineage>
</organism>
<keyword evidence="1" id="KW-0378">Hydrolase</keyword>
<accession>A0ACC1LWB6</accession>